<keyword evidence="2" id="KW-1185">Reference proteome</keyword>
<dbReference type="EMBL" id="JAPEUX010000006">
    <property type="protein sequence ID" value="KAJ4349683.1"/>
    <property type="molecule type" value="Genomic_DNA"/>
</dbReference>
<organism evidence="1 2">
    <name type="scientific">Didymosphaeria variabile</name>
    <dbReference type="NCBI Taxonomy" id="1932322"/>
    <lineage>
        <taxon>Eukaryota</taxon>
        <taxon>Fungi</taxon>
        <taxon>Dikarya</taxon>
        <taxon>Ascomycota</taxon>
        <taxon>Pezizomycotina</taxon>
        <taxon>Dothideomycetes</taxon>
        <taxon>Pleosporomycetidae</taxon>
        <taxon>Pleosporales</taxon>
        <taxon>Massarineae</taxon>
        <taxon>Didymosphaeriaceae</taxon>
        <taxon>Didymosphaeria</taxon>
    </lineage>
</organism>
<gene>
    <name evidence="1" type="ORF">N0V89_008300</name>
</gene>
<comment type="caution">
    <text evidence="1">The sequence shown here is derived from an EMBL/GenBank/DDBJ whole genome shotgun (WGS) entry which is preliminary data.</text>
</comment>
<evidence type="ECO:0000313" key="2">
    <source>
        <dbReference type="Proteomes" id="UP001140513"/>
    </source>
</evidence>
<proteinExistence type="predicted"/>
<protein>
    <submittedName>
        <fullName evidence="1">Uncharacterized protein</fullName>
    </submittedName>
</protein>
<reference evidence="1" key="1">
    <citation type="submission" date="2022-10" db="EMBL/GenBank/DDBJ databases">
        <title>Tapping the CABI collections for fungal endophytes: first genome assemblies for Collariella, Neodidymelliopsis, Ascochyta clinopodiicola, Didymella pomorum, Didymosphaeria variabile, Neocosmospora piperis and Neocucurbitaria cava.</title>
        <authorList>
            <person name="Hill R."/>
        </authorList>
    </citation>
    <scope>NUCLEOTIDE SEQUENCE</scope>
    <source>
        <strain evidence="1">IMI 356815</strain>
    </source>
</reference>
<dbReference type="AlphaFoldDB" id="A0A9W8XFZ3"/>
<sequence length="99" mass="11633">MINIALSAQVQPLKRLQELPASKNIRIHLLFYDFGMDRAGLQKYKNILEELGPLLYDMKAQNKVIKSTKCENRHRWAQLTRYEPQTKDNIMEARDLLGF</sequence>
<dbReference type="RefSeq" id="XP_056068613.1">
    <property type="nucleotide sequence ID" value="XM_056217057.1"/>
</dbReference>
<evidence type="ECO:0000313" key="1">
    <source>
        <dbReference type="EMBL" id="KAJ4349683.1"/>
    </source>
</evidence>
<dbReference type="Proteomes" id="UP001140513">
    <property type="component" value="Unassembled WGS sequence"/>
</dbReference>
<name>A0A9W8XFZ3_9PLEO</name>
<dbReference type="GeneID" id="80911830"/>
<accession>A0A9W8XFZ3</accession>